<name>A0AAV5QHM6_9ASCO</name>
<evidence type="ECO:0000313" key="2">
    <source>
        <dbReference type="EMBL" id="GMM34239.1"/>
    </source>
</evidence>
<dbReference type="SUPFAM" id="SSF53474">
    <property type="entry name" value="alpha/beta-Hydrolases"/>
    <property type="match status" value="1"/>
</dbReference>
<dbReference type="InterPro" id="IPR022742">
    <property type="entry name" value="Hydrolase_4"/>
</dbReference>
<feature type="domain" description="Serine aminopeptidase S33" evidence="1">
    <location>
        <begin position="58"/>
        <end position="303"/>
    </location>
</feature>
<dbReference type="PANTHER" id="PTHR11614">
    <property type="entry name" value="PHOSPHOLIPASE-RELATED"/>
    <property type="match status" value="1"/>
</dbReference>
<comment type="caution">
    <text evidence="2">The sequence shown here is derived from an EMBL/GenBank/DDBJ whole genome shotgun (WGS) entry which is preliminary data.</text>
</comment>
<accession>A0AAV5QHM6</accession>
<dbReference type="Gene3D" id="3.40.50.1820">
    <property type="entry name" value="alpha/beta hydrolase"/>
    <property type="match status" value="1"/>
</dbReference>
<dbReference type="InterPro" id="IPR000073">
    <property type="entry name" value="AB_hydrolase_1"/>
</dbReference>
<dbReference type="GeneID" id="90072218"/>
<dbReference type="EMBL" id="BTFZ01000002">
    <property type="protein sequence ID" value="GMM34239.1"/>
    <property type="molecule type" value="Genomic_DNA"/>
</dbReference>
<dbReference type="InterPro" id="IPR051044">
    <property type="entry name" value="MAG_DAG_Lipase"/>
</dbReference>
<dbReference type="Proteomes" id="UP001360560">
    <property type="component" value="Unassembled WGS sequence"/>
</dbReference>
<dbReference type="InterPro" id="IPR029058">
    <property type="entry name" value="AB_hydrolase_fold"/>
</dbReference>
<proteinExistence type="predicted"/>
<evidence type="ECO:0000259" key="1">
    <source>
        <dbReference type="Pfam" id="PF12146"/>
    </source>
</evidence>
<dbReference type="PRINTS" id="PR00111">
    <property type="entry name" value="ABHYDROLASE"/>
</dbReference>
<gene>
    <name evidence="2" type="ORF">DASC09_015640</name>
</gene>
<dbReference type="Pfam" id="PF12146">
    <property type="entry name" value="Hydrolase_4"/>
    <property type="match status" value="1"/>
</dbReference>
<keyword evidence="3" id="KW-1185">Reference proteome</keyword>
<protein>
    <submittedName>
        <fullName evidence="2">Acylglycerol lipase</fullName>
    </submittedName>
</protein>
<reference evidence="2 3" key="1">
    <citation type="journal article" date="2023" name="Elife">
        <title>Identification of key yeast species and microbe-microbe interactions impacting larval growth of Drosophila in the wild.</title>
        <authorList>
            <person name="Mure A."/>
            <person name="Sugiura Y."/>
            <person name="Maeda R."/>
            <person name="Honda K."/>
            <person name="Sakurai N."/>
            <person name="Takahashi Y."/>
            <person name="Watada M."/>
            <person name="Katoh T."/>
            <person name="Gotoh A."/>
            <person name="Gotoh Y."/>
            <person name="Taniguchi I."/>
            <person name="Nakamura K."/>
            <person name="Hayashi T."/>
            <person name="Katayama T."/>
            <person name="Uemura T."/>
            <person name="Hattori Y."/>
        </authorList>
    </citation>
    <scope>NUCLEOTIDE SEQUENCE [LARGE SCALE GENOMIC DNA]</scope>
    <source>
        <strain evidence="2 3">SC-9</strain>
    </source>
</reference>
<organism evidence="2 3">
    <name type="scientific">Saccharomycopsis crataegensis</name>
    <dbReference type="NCBI Taxonomy" id="43959"/>
    <lineage>
        <taxon>Eukaryota</taxon>
        <taxon>Fungi</taxon>
        <taxon>Dikarya</taxon>
        <taxon>Ascomycota</taxon>
        <taxon>Saccharomycotina</taxon>
        <taxon>Saccharomycetes</taxon>
        <taxon>Saccharomycopsidaceae</taxon>
        <taxon>Saccharomycopsis</taxon>
    </lineage>
</organism>
<dbReference type="RefSeq" id="XP_064851239.1">
    <property type="nucleotide sequence ID" value="XM_064995167.1"/>
</dbReference>
<sequence length="321" mass="36422">MSSDNSVPVKPLPVLKADPPHTTQSTIVKSWVTLPSKSNNGPEFFTVQYQPPSSTTYKGSILVVHGFAEYYELYSRILDDLCQQGYEVFYFDQRGSGHTSPGKYKGKSNEYYTFKDLEHMVELRLQEVDKRDNKKLYLLGHSMGGGIILNYLVYGNNRDKLAGAICCAPLVDLHPDTKPNVILRTLASTLNFFVPNFKIDSDLTLERITTDPEWQEFLLSNKDISKTVGTVSLFHGMFQRGSKLLDPDHLKNQEKKVPILIVHGEDDKINDYKASEKFVNMTPAEDVTLKGFSGTGHSLFLERPEVYEQVTKTVFEWLESH</sequence>
<dbReference type="AlphaFoldDB" id="A0AAV5QHM6"/>
<evidence type="ECO:0000313" key="3">
    <source>
        <dbReference type="Proteomes" id="UP001360560"/>
    </source>
</evidence>